<gene>
    <name evidence="2" type="ORF">QC763_401335</name>
</gene>
<dbReference type="RefSeq" id="XP_062765344.1">
    <property type="nucleotide sequence ID" value="XM_062911758.1"/>
</dbReference>
<sequence>MLWALLCSCFKFQFGELMRLEKGQEEMYKGRKHVDSFSFTQTHHQVSSQQPQATPVNQFSISTIKMFQLKTLITLLALGGFSAMAAPTENVPVSEHSGISRREDASVYACEHINYLLGLNTKLTAHHEINFPSNWDNKISDIKNNNKNALKCRWYVNRDCQGSSYDTQENQKLNDGNGNFNDSISSWKCCHKGGCFGNRVAGNSTEIENSNAEIKAHV</sequence>
<keyword evidence="3" id="KW-1185">Reference proteome</keyword>
<feature type="signal peptide" evidence="1">
    <location>
        <begin position="1"/>
        <end position="15"/>
    </location>
</feature>
<name>A0ABR0HBY7_9PEZI</name>
<evidence type="ECO:0000313" key="2">
    <source>
        <dbReference type="EMBL" id="KAK4665378.1"/>
    </source>
</evidence>
<dbReference type="GeneID" id="87932101"/>
<dbReference type="EMBL" id="JAFFHB010000005">
    <property type="protein sequence ID" value="KAK4665378.1"/>
    <property type="molecule type" value="Genomic_DNA"/>
</dbReference>
<evidence type="ECO:0000313" key="3">
    <source>
        <dbReference type="Proteomes" id="UP001326199"/>
    </source>
</evidence>
<organism evidence="2 3">
    <name type="scientific">Podospora pseudopauciseta</name>
    <dbReference type="NCBI Taxonomy" id="2093780"/>
    <lineage>
        <taxon>Eukaryota</taxon>
        <taxon>Fungi</taxon>
        <taxon>Dikarya</taxon>
        <taxon>Ascomycota</taxon>
        <taxon>Pezizomycotina</taxon>
        <taxon>Sordariomycetes</taxon>
        <taxon>Sordariomycetidae</taxon>
        <taxon>Sordariales</taxon>
        <taxon>Podosporaceae</taxon>
        <taxon>Podospora</taxon>
    </lineage>
</organism>
<comment type="caution">
    <text evidence="2">The sequence shown here is derived from an EMBL/GenBank/DDBJ whole genome shotgun (WGS) entry which is preliminary data.</text>
</comment>
<accession>A0ABR0HBY7</accession>
<dbReference type="Proteomes" id="UP001326199">
    <property type="component" value="Unassembled WGS sequence"/>
</dbReference>
<evidence type="ECO:0000256" key="1">
    <source>
        <dbReference type="SAM" id="SignalP"/>
    </source>
</evidence>
<keyword evidence="1" id="KW-0732">Signal</keyword>
<reference evidence="2 3" key="1">
    <citation type="journal article" date="2023" name="bioRxiv">
        <title>High-quality genome assemblies of four members of thePodospora anserinaspecies complex.</title>
        <authorList>
            <person name="Ament-Velasquez S.L."/>
            <person name="Vogan A.A."/>
            <person name="Wallerman O."/>
            <person name="Hartmann F."/>
            <person name="Gautier V."/>
            <person name="Silar P."/>
            <person name="Giraud T."/>
            <person name="Johannesson H."/>
        </authorList>
    </citation>
    <scope>NUCLEOTIDE SEQUENCE [LARGE SCALE GENOMIC DNA]</scope>
    <source>
        <strain evidence="2 3">CBS 411.78</strain>
    </source>
</reference>
<protein>
    <submittedName>
        <fullName evidence="2">Uncharacterized protein</fullName>
    </submittedName>
</protein>
<feature type="chain" id="PRO_5046891604" evidence="1">
    <location>
        <begin position="16"/>
        <end position="218"/>
    </location>
</feature>
<dbReference type="Gene3D" id="2.60.20.10">
    <property type="entry name" value="Crystallins"/>
    <property type="match status" value="1"/>
</dbReference>
<proteinExistence type="predicted"/>